<dbReference type="EC" id="3.6.1.7" evidence="2 4"/>
<protein>
    <recommendedName>
        <fullName evidence="2 4">Acylphosphatase</fullName>
        <ecNumber evidence="2 4">3.6.1.7</ecNumber>
    </recommendedName>
</protein>
<dbReference type="InterPro" id="IPR020456">
    <property type="entry name" value="Acylphosphatase"/>
</dbReference>
<feature type="domain" description="Acylphosphatase-like" evidence="7">
    <location>
        <begin position="7"/>
        <end position="95"/>
    </location>
</feature>
<dbReference type="OrthoDB" id="5295388at2"/>
<dbReference type="PANTHER" id="PTHR47268">
    <property type="entry name" value="ACYLPHOSPHATASE"/>
    <property type="match status" value="1"/>
</dbReference>
<evidence type="ECO:0000256" key="4">
    <source>
        <dbReference type="PROSITE-ProRule" id="PRU00520"/>
    </source>
</evidence>
<evidence type="ECO:0000256" key="5">
    <source>
        <dbReference type="RuleBase" id="RU000553"/>
    </source>
</evidence>
<evidence type="ECO:0000313" key="9">
    <source>
        <dbReference type="Proteomes" id="UP000245137"/>
    </source>
</evidence>
<dbReference type="InterPro" id="IPR017968">
    <property type="entry name" value="Acylphosphatase_CS"/>
</dbReference>
<evidence type="ECO:0000256" key="6">
    <source>
        <dbReference type="RuleBase" id="RU004168"/>
    </source>
</evidence>
<keyword evidence="4 5" id="KW-0378">Hydrolase</keyword>
<dbReference type="Pfam" id="PF00708">
    <property type="entry name" value="Acylphosphatase"/>
    <property type="match status" value="1"/>
</dbReference>
<reference evidence="8 9" key="1">
    <citation type="journal article" date="2018" name="Appl. Microbiol. Biotechnol.">
        <title>Co-cultivation of the strictly anaerobic methanogen Methanosarcina barkeri with aerobic methanotrophs in an oxygen-limited membrane bioreactor.</title>
        <authorList>
            <person name="In 't Zandt M.H."/>
            <person name="van den Bosch T.J.M."/>
            <person name="Rijkers R."/>
            <person name="van Kessel M.A.H.J."/>
            <person name="Jetten M.S.M."/>
            <person name="Welte C.U."/>
        </authorList>
    </citation>
    <scope>NUCLEOTIDE SEQUENCE [LARGE SCALE GENOMIC DNA]</scope>
    <source>
        <strain evidence="8 9">DSM 17706</strain>
    </source>
</reference>
<feature type="active site" evidence="4">
    <location>
        <position position="40"/>
    </location>
</feature>
<evidence type="ECO:0000256" key="2">
    <source>
        <dbReference type="ARBA" id="ARBA00012150"/>
    </source>
</evidence>
<evidence type="ECO:0000256" key="1">
    <source>
        <dbReference type="ARBA" id="ARBA00005614"/>
    </source>
</evidence>
<dbReference type="PROSITE" id="PS00150">
    <property type="entry name" value="ACYLPHOSPHATASE_1"/>
    <property type="match status" value="1"/>
</dbReference>
<evidence type="ECO:0000256" key="3">
    <source>
        <dbReference type="ARBA" id="ARBA00047645"/>
    </source>
</evidence>
<dbReference type="PROSITE" id="PS51160">
    <property type="entry name" value="ACYLPHOSPHATASE_3"/>
    <property type="match status" value="1"/>
</dbReference>
<dbReference type="EMBL" id="PUIV01000034">
    <property type="protein sequence ID" value="PWB92846.1"/>
    <property type="molecule type" value="Genomic_DNA"/>
</dbReference>
<dbReference type="GO" id="GO:0003998">
    <property type="term" value="F:acylphosphatase activity"/>
    <property type="evidence" value="ECO:0007669"/>
    <property type="project" value="UniProtKB-EC"/>
</dbReference>
<comment type="caution">
    <text evidence="8">The sequence shown here is derived from an EMBL/GenBank/DDBJ whole genome shotgun (WGS) entry which is preliminary data.</text>
</comment>
<dbReference type="SUPFAM" id="SSF54975">
    <property type="entry name" value="Acylphosphatase/BLUF domain-like"/>
    <property type="match status" value="1"/>
</dbReference>
<evidence type="ECO:0000259" key="7">
    <source>
        <dbReference type="PROSITE" id="PS51160"/>
    </source>
</evidence>
<accession>A0A2U1SMM7</accession>
<comment type="similarity">
    <text evidence="1 6">Belongs to the acylphosphatase family.</text>
</comment>
<proteinExistence type="inferred from homology"/>
<feature type="active site" evidence="4">
    <location>
        <position position="22"/>
    </location>
</feature>
<dbReference type="Gene3D" id="3.30.70.100">
    <property type="match status" value="1"/>
</dbReference>
<name>A0A2U1SMM7_METSR</name>
<gene>
    <name evidence="8" type="ORF">C5689_15920</name>
</gene>
<dbReference type="AlphaFoldDB" id="A0A2U1SMM7"/>
<keyword evidence="9" id="KW-1185">Reference proteome</keyword>
<organism evidence="8 9">
    <name type="scientific">Methylosinus sporium</name>
    <dbReference type="NCBI Taxonomy" id="428"/>
    <lineage>
        <taxon>Bacteria</taxon>
        <taxon>Pseudomonadati</taxon>
        <taxon>Pseudomonadota</taxon>
        <taxon>Alphaproteobacteria</taxon>
        <taxon>Hyphomicrobiales</taxon>
        <taxon>Methylocystaceae</taxon>
        <taxon>Methylosinus</taxon>
    </lineage>
</organism>
<dbReference type="PROSITE" id="PS00151">
    <property type="entry name" value="ACYLPHOSPHATASE_2"/>
    <property type="match status" value="1"/>
</dbReference>
<dbReference type="PANTHER" id="PTHR47268:SF4">
    <property type="entry name" value="ACYLPHOSPHATASE"/>
    <property type="match status" value="1"/>
</dbReference>
<sequence length="95" mass="10230">MSEARRVFRIIVRGRVQGVGFRAFVAREAGRLALAGWARNCNDGAVEIVAAGPQGALRALVEAARRGPPAGRVDDLRAEETSEAALVERRGDLEF</sequence>
<evidence type="ECO:0000313" key="8">
    <source>
        <dbReference type="EMBL" id="PWB92846.1"/>
    </source>
</evidence>
<dbReference type="RefSeq" id="WP_108918243.1">
    <property type="nucleotide sequence ID" value="NZ_BGJY01000013.1"/>
</dbReference>
<dbReference type="Proteomes" id="UP000245137">
    <property type="component" value="Unassembled WGS sequence"/>
</dbReference>
<comment type="catalytic activity">
    <reaction evidence="3 4 5">
        <text>an acyl phosphate + H2O = a carboxylate + phosphate + H(+)</text>
        <dbReference type="Rhea" id="RHEA:14965"/>
        <dbReference type="ChEBI" id="CHEBI:15377"/>
        <dbReference type="ChEBI" id="CHEBI:15378"/>
        <dbReference type="ChEBI" id="CHEBI:29067"/>
        <dbReference type="ChEBI" id="CHEBI:43474"/>
        <dbReference type="ChEBI" id="CHEBI:59918"/>
        <dbReference type="EC" id="3.6.1.7"/>
    </reaction>
</comment>
<dbReference type="InterPro" id="IPR001792">
    <property type="entry name" value="Acylphosphatase-like_dom"/>
</dbReference>
<dbReference type="InterPro" id="IPR036046">
    <property type="entry name" value="Acylphosphatase-like_dom_sf"/>
</dbReference>